<dbReference type="InterPro" id="IPR021293">
    <property type="entry name" value="DUF2865"/>
</dbReference>
<reference evidence="2 3" key="1">
    <citation type="journal article" date="2001" name="Science">
        <title>The genome of the natural genetic engineer Agrobacterium tumefaciens C58.</title>
        <authorList>
            <person name="Wood D.W."/>
            <person name="Setubal J.C."/>
            <person name="Kaul R."/>
            <person name="Monks D.E."/>
            <person name="Kitajima J.P."/>
            <person name="Okura V.K."/>
            <person name="Zhou Y."/>
            <person name="Chen L."/>
            <person name="Wood G.E."/>
            <person name="Almeida N.F.Jr."/>
            <person name="Woo L."/>
            <person name="Chen Y."/>
            <person name="Paulsen I.T."/>
            <person name="Eisen J.A."/>
            <person name="Karp P.D."/>
            <person name="Bovee D.Sr."/>
            <person name="Chapman P."/>
            <person name="Clendenning J."/>
            <person name="Deatherage G."/>
            <person name="Gillet W."/>
            <person name="Grant C."/>
            <person name="Kutyavin T."/>
            <person name="Levy R."/>
            <person name="Li M.J."/>
            <person name="McClelland E."/>
            <person name="Palmieri A."/>
            <person name="Raymond C."/>
            <person name="Rouse G."/>
            <person name="Saenphimmachak C."/>
            <person name="Wu Z."/>
            <person name="Romero P."/>
            <person name="Gordon D."/>
            <person name="Zhang S."/>
            <person name="Yoo H."/>
            <person name="Tao Y."/>
            <person name="Biddle P."/>
            <person name="Jung M."/>
            <person name="Krespan W."/>
            <person name="Perry M."/>
            <person name="Gordon-Kamm B."/>
            <person name="Liao L."/>
            <person name="Kim S."/>
            <person name="Hendrick C."/>
            <person name="Zhao Z.Y."/>
            <person name="Dolan M."/>
            <person name="Chumley F."/>
            <person name="Tingey S.V."/>
            <person name="Tomb J.F."/>
            <person name="Gordon M.P."/>
            <person name="Olson M.V."/>
            <person name="Nester E.W."/>
        </authorList>
    </citation>
    <scope>NUCLEOTIDE SEQUENCE [LARGE SCALE GENOMIC DNA]</scope>
    <source>
        <strain evidence="3">C58 / ATCC 33970</strain>
    </source>
</reference>
<sequence>MQRQLAAVRAIERKRQCGDEKSLGGLFNACRDLAGQRKKVEADLADLGGKVFSRGSDGCSASARQQRKSTSPAHASSKFAGTFRTGRAVLYCVRLADGYLFPAPNSQFVASDAADAILRQCQYICEDPAMDVYVLEDANLGTEQMISIRSQTSYQDFPRAFRYRDQENFRKCDWNRYVARIYELQQTKQMSKEMADVSVPPPALRPKIEENRVSMEETGSVKEVEPLIERPVRIVGPVFLQPQ</sequence>
<feature type="region of interest" description="Disordered" evidence="1">
    <location>
        <begin position="56"/>
        <end position="76"/>
    </location>
</feature>
<evidence type="ECO:0008006" key="4">
    <source>
        <dbReference type="Google" id="ProtNLM"/>
    </source>
</evidence>
<keyword evidence="2" id="KW-0614">Plasmid</keyword>
<geneLocation type="plasmid" evidence="2 3">
    <name>At</name>
</geneLocation>
<keyword evidence="3" id="KW-1185">Reference proteome</keyword>
<name>A9CLB4_AGRFC</name>
<accession>A9CLB4</accession>
<dbReference type="PATRIC" id="fig|176299.10.peg.5034"/>
<proteinExistence type="predicted"/>
<dbReference type="eggNOG" id="ENOG5033X5A">
    <property type="taxonomic scope" value="Bacteria"/>
</dbReference>
<evidence type="ECO:0000313" key="3">
    <source>
        <dbReference type="Proteomes" id="UP000000813"/>
    </source>
</evidence>
<dbReference type="EnsemblBacteria" id="AAK90736">
    <property type="protein sequence ID" value="AAK90736"/>
    <property type="gene ID" value="Atu5362"/>
</dbReference>
<evidence type="ECO:0000256" key="1">
    <source>
        <dbReference type="SAM" id="MobiDB-lite"/>
    </source>
</evidence>
<evidence type="ECO:0000313" key="2">
    <source>
        <dbReference type="EMBL" id="AAK90736.1"/>
    </source>
</evidence>
<dbReference type="KEGG" id="atu:Atu5362"/>
<dbReference type="BioCyc" id="AGRO:ATU5362-MONOMER"/>
<gene>
    <name evidence="2" type="ordered locus">Atu5362</name>
</gene>
<dbReference type="PIR" id="AD3204">
    <property type="entry name" value="AD3204"/>
</dbReference>
<dbReference type="EMBL" id="AE007872">
    <property type="protein sequence ID" value="AAK90736.1"/>
    <property type="molecule type" value="Genomic_DNA"/>
</dbReference>
<dbReference type="AlphaFoldDB" id="A9CLB4"/>
<dbReference type="HOGENOM" id="CLU_952586_0_0_5"/>
<dbReference type="Pfam" id="PF11064">
    <property type="entry name" value="DUF2865"/>
    <property type="match status" value="1"/>
</dbReference>
<reference evidence="2 3" key="2">
    <citation type="journal article" date="2001" name="Science">
        <title>Genome sequence of the plant pathogen and biotechnology agent Agrobacterium tumefaciens C58.</title>
        <authorList>
            <person name="Goodner B."/>
            <person name="Hinkle G."/>
            <person name="Gattung S."/>
            <person name="Miller N."/>
            <person name="Blanchard M."/>
            <person name="Qurollo B."/>
            <person name="Goldman B.S."/>
            <person name="Cao Y."/>
            <person name="Askenazi M."/>
            <person name="Halling C."/>
            <person name="Mullin L."/>
            <person name="Houmiel K."/>
            <person name="Gordon J."/>
            <person name="Vaudin M."/>
            <person name="Iartchouk O."/>
            <person name="Epp A."/>
            <person name="Liu F."/>
            <person name="Wollam C."/>
            <person name="Allinger M."/>
            <person name="Doughty D."/>
            <person name="Scott C."/>
            <person name="Lappas C."/>
            <person name="Markelz B."/>
            <person name="Flanagan C."/>
            <person name="Crowell C."/>
            <person name="Gurson J."/>
            <person name="Lomo C."/>
            <person name="Sear C."/>
            <person name="Strub G."/>
            <person name="Cielo C."/>
            <person name="Slater S."/>
        </authorList>
    </citation>
    <scope>NUCLEOTIDE SEQUENCE [LARGE SCALE GENOMIC DNA]</scope>
    <source>
        <strain evidence="3">C58 / ATCC 33970</strain>
    </source>
</reference>
<organism evidence="2 3">
    <name type="scientific">Agrobacterium fabrum (strain C58 / ATCC 33970)</name>
    <name type="common">Agrobacterium tumefaciens (strain C58)</name>
    <dbReference type="NCBI Taxonomy" id="176299"/>
    <lineage>
        <taxon>Bacteria</taxon>
        <taxon>Pseudomonadati</taxon>
        <taxon>Pseudomonadota</taxon>
        <taxon>Alphaproteobacteria</taxon>
        <taxon>Hyphomicrobiales</taxon>
        <taxon>Rhizobiaceae</taxon>
        <taxon>Rhizobium/Agrobacterium group</taxon>
        <taxon>Agrobacterium</taxon>
        <taxon>Agrobacterium tumefaciens complex</taxon>
    </lineage>
</organism>
<protein>
    <recommendedName>
        <fullName evidence="4">DUF2865 domain-containing protein</fullName>
    </recommendedName>
</protein>
<dbReference type="Proteomes" id="UP000000813">
    <property type="component" value="Plasmid At"/>
</dbReference>
<feature type="compositionally biased region" description="Polar residues" evidence="1">
    <location>
        <begin position="62"/>
        <end position="74"/>
    </location>
</feature>
<dbReference type="OrthoDB" id="7850882at2"/>